<protein>
    <recommendedName>
        <fullName evidence="5">Reverse transcriptase domain-containing protein</fullName>
    </recommendedName>
</protein>
<evidence type="ECO:0008006" key="5">
    <source>
        <dbReference type="Google" id="ProtNLM"/>
    </source>
</evidence>
<dbReference type="Pfam" id="PF13966">
    <property type="entry name" value="zf-RVT"/>
    <property type="match status" value="1"/>
</dbReference>
<dbReference type="Proteomes" id="UP001172457">
    <property type="component" value="Chromosome 1"/>
</dbReference>
<keyword evidence="4" id="KW-1185">Reference proteome</keyword>
<accession>A0AA38WN51</accession>
<evidence type="ECO:0000313" key="4">
    <source>
        <dbReference type="Proteomes" id="UP001172457"/>
    </source>
</evidence>
<dbReference type="AlphaFoldDB" id="A0AA38WN51"/>
<name>A0AA38WN51_9ASTR</name>
<dbReference type="EMBL" id="JARYMX010000001">
    <property type="protein sequence ID" value="KAJ9567392.1"/>
    <property type="molecule type" value="Genomic_DNA"/>
</dbReference>
<evidence type="ECO:0000259" key="1">
    <source>
        <dbReference type="Pfam" id="PF00078"/>
    </source>
</evidence>
<gene>
    <name evidence="3" type="ORF">OSB04_003358</name>
</gene>
<proteinExistence type="predicted"/>
<feature type="domain" description="Reverse transcriptase zinc-binding" evidence="2">
    <location>
        <begin position="947"/>
        <end position="999"/>
    </location>
</feature>
<evidence type="ECO:0000259" key="2">
    <source>
        <dbReference type="Pfam" id="PF13966"/>
    </source>
</evidence>
<comment type="caution">
    <text evidence="3">The sequence shown here is derived from an EMBL/GenBank/DDBJ whole genome shotgun (WGS) entry which is preliminary data.</text>
</comment>
<dbReference type="Pfam" id="PF00078">
    <property type="entry name" value="RVT_1"/>
    <property type="match status" value="1"/>
</dbReference>
<dbReference type="InterPro" id="IPR036691">
    <property type="entry name" value="Endo/exonu/phosph_ase_sf"/>
</dbReference>
<dbReference type="Gene3D" id="3.60.10.10">
    <property type="entry name" value="Endonuclease/exonuclease/phosphatase"/>
    <property type="match status" value="1"/>
</dbReference>
<dbReference type="PANTHER" id="PTHR46890">
    <property type="entry name" value="NON-LTR RETROLELEMENT REVERSE TRANSCRIPTASE-LIKE PROTEIN-RELATED"/>
    <property type="match status" value="1"/>
</dbReference>
<feature type="non-terminal residue" evidence="3">
    <location>
        <position position="1130"/>
    </location>
</feature>
<dbReference type="SUPFAM" id="SSF56672">
    <property type="entry name" value="DNA/RNA polymerases"/>
    <property type="match status" value="1"/>
</dbReference>
<dbReference type="PANTHER" id="PTHR46890:SF50">
    <property type="entry name" value="RNA-DIRECTED DNA POLYMERASE, EUKARYOTA, REVERSE TRANSCRIPTASE ZINC-BINDING DOMAIN PROTEIN-RELATED"/>
    <property type="match status" value="1"/>
</dbReference>
<sequence length="1130" mass="129713">MSREAADFGELQIQESKLKEIPDYVVSNFWGHNDWDFSFVESSGKSGGLLTVWNKNTFRCDFVIKDDNFLAVIGNWDKIEGQVGCVNIYGPGDSNERRNKLDLLCAKDGVNWIFFGDFNEVRGMHERFNSVVCSKGTLEFNDFIGRNELIDIRMGGSKFTRVSDDGVKFSKLDRFLVSNSHGVPWNRLRAKTLERKWSDHTPIILYDLVQDFGPFPFKFFDAWLMDNSLEEEVRKVWGLEVNSTRPDCRFRDKLKNVKASLRAWKTSRWGDVDKDLALAKRRCWVGNKGVVVSTSRKKIEENGWRLERNDFENKKLEIVRQKAKNSKFFHLASRARDRKNAIHGLNINSEWSKDPDTLKKFAVDFFSRKFRARNEPKAKLSMRRLKCLSMEEAESLECKFTEEEVWEAINDCGHNKSPGPDGFTVGFLKKFWSLIKTDLLAVFEWFWDKEDLNVGCNASFLSLIPKVKSPWGLDDFRPISLIGIIYKIISKVLATRLKVVIGSLISDVQSAFVKGRSILDGVLIANEAVDFEKAYDSVDWSFLLEGLESMGFGVKWRNWISACLRSSRISILLNGSPTKEFPMERGLRQGAPLAPFLFLIVAECLHIMVDEAKSKGLFKGVSIGRDNTLITHLQYADDIIFFGTWDTGNFVNLVKISGMFSCGVGLKSQSSFPLLYLGLPVGASMKNSKYWLPVIEKTKRKLANWKAKLISFGGRWTLTRSVLGSREFVGISFGGSEFEWWRGSQERVSLDKVVESNRVFSKGGLNELNLGLLGKWWWRFHEEGGALWVKVIKSLYGNNCGRFKWEGGVKCSIWSNIVKAGVEIDKWGIHFSNSFRKLVGDGSGVKLWEDVWVGKERLKERFSRLYQLEVDKEVSITDRGEFVGEEWRWKLMWRREPRGRECGELEELNSMASSGTSWTLDPGGGFSVREVRRLIEGRGAAARTPCVFRWRGKLERLPVREELAKRGIDLHSTLCPRCDDEVETVPHALIRCREVKTLWRLVEKWWKIDISGCNSLEELIEKGNQPGLCNVSSKRWVAMASCFLYFVWSSRNKLVFGQKIGPLEEEFFRFQQTSFEWARYGNCIGLEKLAIRTEDSNFLKSGLVSLWGCFGSVRGGAVRQCLWWRFRGKR</sequence>
<dbReference type="InterPro" id="IPR043502">
    <property type="entry name" value="DNA/RNA_pol_sf"/>
</dbReference>
<organism evidence="3 4">
    <name type="scientific">Centaurea solstitialis</name>
    <name type="common">yellow star-thistle</name>
    <dbReference type="NCBI Taxonomy" id="347529"/>
    <lineage>
        <taxon>Eukaryota</taxon>
        <taxon>Viridiplantae</taxon>
        <taxon>Streptophyta</taxon>
        <taxon>Embryophyta</taxon>
        <taxon>Tracheophyta</taxon>
        <taxon>Spermatophyta</taxon>
        <taxon>Magnoliopsida</taxon>
        <taxon>eudicotyledons</taxon>
        <taxon>Gunneridae</taxon>
        <taxon>Pentapetalae</taxon>
        <taxon>asterids</taxon>
        <taxon>campanulids</taxon>
        <taxon>Asterales</taxon>
        <taxon>Asteraceae</taxon>
        <taxon>Carduoideae</taxon>
        <taxon>Cardueae</taxon>
        <taxon>Centaureinae</taxon>
        <taxon>Centaurea</taxon>
    </lineage>
</organism>
<dbReference type="CDD" id="cd01650">
    <property type="entry name" value="RT_nLTR_like"/>
    <property type="match status" value="1"/>
</dbReference>
<reference evidence="3" key="1">
    <citation type="submission" date="2023-03" db="EMBL/GenBank/DDBJ databases">
        <title>Chromosome-scale reference genome and RAD-based genetic map of yellow starthistle (Centaurea solstitialis) reveal putative structural variation and QTLs associated with invader traits.</title>
        <authorList>
            <person name="Reatini B."/>
            <person name="Cang F.A."/>
            <person name="Jiang Q."/>
            <person name="Mckibben M.T.W."/>
            <person name="Barker M.S."/>
            <person name="Rieseberg L.H."/>
            <person name="Dlugosch K.M."/>
        </authorList>
    </citation>
    <scope>NUCLEOTIDE SEQUENCE</scope>
    <source>
        <strain evidence="3">CAN-66</strain>
        <tissue evidence="3">Leaf</tissue>
    </source>
</reference>
<dbReference type="SUPFAM" id="SSF56219">
    <property type="entry name" value="DNase I-like"/>
    <property type="match status" value="1"/>
</dbReference>
<dbReference type="InterPro" id="IPR000477">
    <property type="entry name" value="RT_dom"/>
</dbReference>
<dbReference type="InterPro" id="IPR026960">
    <property type="entry name" value="RVT-Znf"/>
</dbReference>
<evidence type="ECO:0000313" key="3">
    <source>
        <dbReference type="EMBL" id="KAJ9567392.1"/>
    </source>
</evidence>
<feature type="domain" description="Reverse transcriptase" evidence="1">
    <location>
        <begin position="465"/>
        <end position="643"/>
    </location>
</feature>
<dbReference type="InterPro" id="IPR052343">
    <property type="entry name" value="Retrotransposon-Effector_Assoc"/>
</dbReference>